<dbReference type="EMBL" id="DYUK01000245">
    <property type="protein sequence ID" value="HJG80984.1"/>
    <property type="molecule type" value="Genomic_DNA"/>
</dbReference>
<dbReference type="AlphaFoldDB" id="A0A921SPR3"/>
<dbReference type="PANTHER" id="PTHR43252">
    <property type="entry name" value="TRANSCRIPTIONAL REGULATOR YQJI"/>
    <property type="match status" value="1"/>
</dbReference>
<reference evidence="3" key="2">
    <citation type="submission" date="2021-09" db="EMBL/GenBank/DDBJ databases">
        <authorList>
            <person name="Gilroy R."/>
        </authorList>
    </citation>
    <scope>NUCLEOTIDE SEQUENCE</scope>
    <source>
        <strain evidence="3">ChiGjej5B5-7349</strain>
    </source>
</reference>
<feature type="domain" description="Transcription regulator PadR C-terminal" evidence="2">
    <location>
        <begin position="92"/>
        <end position="170"/>
    </location>
</feature>
<reference evidence="3" key="1">
    <citation type="journal article" date="2021" name="PeerJ">
        <title>Extensive microbial diversity within the chicken gut microbiome revealed by metagenomics and culture.</title>
        <authorList>
            <person name="Gilroy R."/>
            <person name="Ravi A."/>
            <person name="Getino M."/>
            <person name="Pursley I."/>
            <person name="Horton D.L."/>
            <person name="Alikhan N.F."/>
            <person name="Baker D."/>
            <person name="Gharbi K."/>
            <person name="Hall N."/>
            <person name="Watson M."/>
            <person name="Adriaenssens E.M."/>
            <person name="Foster-Nyarko E."/>
            <person name="Jarju S."/>
            <person name="Secka A."/>
            <person name="Antonio M."/>
            <person name="Oren A."/>
            <person name="Chaudhuri R.R."/>
            <person name="La Ragione R."/>
            <person name="Hildebrand F."/>
            <person name="Pallen M.J."/>
        </authorList>
    </citation>
    <scope>NUCLEOTIDE SEQUENCE</scope>
    <source>
        <strain evidence="3">ChiGjej5B5-7349</strain>
    </source>
</reference>
<dbReference type="Gene3D" id="1.10.10.10">
    <property type="entry name" value="Winged helix-like DNA-binding domain superfamily/Winged helix DNA-binding domain"/>
    <property type="match status" value="1"/>
</dbReference>
<dbReference type="InterPro" id="IPR036388">
    <property type="entry name" value="WH-like_DNA-bd_sf"/>
</dbReference>
<proteinExistence type="predicted"/>
<feature type="domain" description="Transcription regulator PadR N-terminal" evidence="1">
    <location>
        <begin position="6"/>
        <end position="76"/>
    </location>
</feature>
<dbReference type="Pfam" id="PF03551">
    <property type="entry name" value="PadR"/>
    <property type="match status" value="1"/>
</dbReference>
<evidence type="ECO:0000259" key="2">
    <source>
        <dbReference type="Pfam" id="PF10400"/>
    </source>
</evidence>
<name>A0A921SPR3_9MICO</name>
<dbReference type="InterPro" id="IPR036390">
    <property type="entry name" value="WH_DNA-bd_sf"/>
</dbReference>
<evidence type="ECO:0000259" key="1">
    <source>
        <dbReference type="Pfam" id="PF03551"/>
    </source>
</evidence>
<comment type="caution">
    <text evidence="3">The sequence shown here is derived from an EMBL/GenBank/DDBJ whole genome shotgun (WGS) entry which is preliminary data.</text>
</comment>
<dbReference type="InterPro" id="IPR018309">
    <property type="entry name" value="Tscrpt_reg_PadR_C"/>
</dbReference>
<dbReference type="PANTHER" id="PTHR43252:SF2">
    <property type="entry name" value="TRANSCRIPTION REGULATOR, PADR-LIKE FAMILY"/>
    <property type="match status" value="1"/>
</dbReference>
<organism evidence="3 4">
    <name type="scientific">Brevibacterium senegalense</name>
    <dbReference type="NCBI Taxonomy" id="1033736"/>
    <lineage>
        <taxon>Bacteria</taxon>
        <taxon>Bacillati</taxon>
        <taxon>Actinomycetota</taxon>
        <taxon>Actinomycetes</taxon>
        <taxon>Micrococcales</taxon>
        <taxon>Brevibacteriaceae</taxon>
        <taxon>Brevibacterium</taxon>
    </lineage>
</organism>
<dbReference type="Proteomes" id="UP000784435">
    <property type="component" value="Unassembled WGS sequence"/>
</dbReference>
<dbReference type="Pfam" id="PF10400">
    <property type="entry name" value="Vir_act_alpha_C"/>
    <property type="match status" value="1"/>
</dbReference>
<evidence type="ECO:0000313" key="4">
    <source>
        <dbReference type="Proteomes" id="UP000784435"/>
    </source>
</evidence>
<protein>
    <submittedName>
        <fullName evidence="3">PadR family transcriptional regulator</fullName>
    </submittedName>
</protein>
<evidence type="ECO:0000313" key="3">
    <source>
        <dbReference type="EMBL" id="HJG80984.1"/>
    </source>
</evidence>
<dbReference type="SUPFAM" id="SSF46785">
    <property type="entry name" value="Winged helix' DNA-binding domain"/>
    <property type="match status" value="1"/>
</dbReference>
<accession>A0A921SPR3</accession>
<dbReference type="InterPro" id="IPR005149">
    <property type="entry name" value="Tscrpt_reg_PadR_N"/>
</dbReference>
<sequence>MAHVILGLLLLWPQSFYDLTKSFEAGVSLFYSASTGSIKRALDRLLADDLIRVESETGPRQKKTYAVTEAGRTEFRRWMLSELSGTDVDGAMLARVHFLGLVDADERPTVAARIDERLRRDLGRLERLEAEISGKEVPAGFEDVARYQLATLQYGLASHRAALSWSEEYLPKH</sequence>
<gene>
    <name evidence="3" type="ORF">K8V08_11290</name>
</gene>